<evidence type="ECO:0000313" key="12">
    <source>
        <dbReference type="EMBL" id="PZG25687.1"/>
    </source>
</evidence>
<evidence type="ECO:0000259" key="9">
    <source>
        <dbReference type="PROSITE" id="PS51192"/>
    </source>
</evidence>
<keyword evidence="4 7" id="KW-0067">ATP-binding</keyword>
<comment type="caution">
    <text evidence="12">The sequence shown here is derived from an EMBL/GenBank/DDBJ whole genome shotgun (WGS) entry which is preliminary data.</text>
</comment>
<dbReference type="EMBL" id="POUA01000452">
    <property type="protein sequence ID" value="PZG25687.1"/>
    <property type="molecule type" value="Genomic_DNA"/>
</dbReference>
<dbReference type="GO" id="GO:0005829">
    <property type="term" value="C:cytosol"/>
    <property type="evidence" value="ECO:0007669"/>
    <property type="project" value="TreeGrafter"/>
</dbReference>
<feature type="domain" description="Helicase C-terminal" evidence="10">
    <location>
        <begin position="247"/>
        <end position="398"/>
    </location>
</feature>
<organism evidence="12 13">
    <name type="scientific">Spongiactinospora gelatinilytica</name>
    <dbReference type="NCBI Taxonomy" id="2666298"/>
    <lineage>
        <taxon>Bacteria</taxon>
        <taxon>Bacillati</taxon>
        <taxon>Actinomycetota</taxon>
        <taxon>Actinomycetes</taxon>
        <taxon>Streptosporangiales</taxon>
        <taxon>Streptosporangiaceae</taxon>
        <taxon>Spongiactinospora</taxon>
    </lineage>
</organism>
<dbReference type="CDD" id="cd18787">
    <property type="entry name" value="SF2_C_DEAD"/>
    <property type="match status" value="1"/>
</dbReference>
<evidence type="ECO:0000313" key="13">
    <source>
        <dbReference type="Proteomes" id="UP000248544"/>
    </source>
</evidence>
<dbReference type="GO" id="GO:0016787">
    <property type="term" value="F:hydrolase activity"/>
    <property type="evidence" value="ECO:0007669"/>
    <property type="project" value="UniProtKB-KW"/>
</dbReference>
<accession>A0A2W2FUU1</accession>
<dbReference type="Proteomes" id="UP000248544">
    <property type="component" value="Unassembled WGS sequence"/>
</dbReference>
<dbReference type="Pfam" id="PF00270">
    <property type="entry name" value="DEAD"/>
    <property type="match status" value="1"/>
</dbReference>
<keyword evidence="3 7" id="KW-0347">Helicase</keyword>
<comment type="similarity">
    <text evidence="5 7">Belongs to the DEAD box helicase family.</text>
</comment>
<evidence type="ECO:0000256" key="6">
    <source>
        <dbReference type="PROSITE-ProRule" id="PRU00552"/>
    </source>
</evidence>
<evidence type="ECO:0000259" key="10">
    <source>
        <dbReference type="PROSITE" id="PS51194"/>
    </source>
</evidence>
<dbReference type="InterPro" id="IPR011545">
    <property type="entry name" value="DEAD/DEAH_box_helicase_dom"/>
</dbReference>
<dbReference type="InterPro" id="IPR001650">
    <property type="entry name" value="Helicase_C-like"/>
</dbReference>
<evidence type="ECO:0000256" key="3">
    <source>
        <dbReference type="ARBA" id="ARBA00022806"/>
    </source>
</evidence>
<dbReference type="PROSITE" id="PS51194">
    <property type="entry name" value="HELICASE_CTER"/>
    <property type="match status" value="1"/>
</dbReference>
<proteinExistence type="inferred from homology"/>
<evidence type="ECO:0000256" key="2">
    <source>
        <dbReference type="ARBA" id="ARBA00022801"/>
    </source>
</evidence>
<reference evidence="12 13" key="1">
    <citation type="submission" date="2018-01" db="EMBL/GenBank/DDBJ databases">
        <title>Draft genome sequence of Sphaerisporangium sp. 7K107.</title>
        <authorList>
            <person name="Sahin N."/>
            <person name="Saygin H."/>
            <person name="Ay H."/>
        </authorList>
    </citation>
    <scope>NUCLEOTIDE SEQUENCE [LARGE SCALE GENOMIC DNA]</scope>
    <source>
        <strain evidence="12 13">7K107</strain>
    </source>
</reference>
<dbReference type="GO" id="GO:0003676">
    <property type="term" value="F:nucleic acid binding"/>
    <property type="evidence" value="ECO:0007669"/>
    <property type="project" value="InterPro"/>
</dbReference>
<dbReference type="InterPro" id="IPR014001">
    <property type="entry name" value="Helicase_ATP-bd"/>
</dbReference>
<dbReference type="PROSITE" id="PS00039">
    <property type="entry name" value="DEAD_ATP_HELICASE"/>
    <property type="match status" value="1"/>
</dbReference>
<evidence type="ECO:0000256" key="5">
    <source>
        <dbReference type="ARBA" id="ARBA00038437"/>
    </source>
</evidence>
<dbReference type="SMART" id="SM00487">
    <property type="entry name" value="DEXDc"/>
    <property type="match status" value="1"/>
</dbReference>
<feature type="compositionally biased region" description="Basic and acidic residues" evidence="8">
    <location>
        <begin position="408"/>
        <end position="418"/>
    </location>
</feature>
<feature type="compositionally biased region" description="Acidic residues" evidence="8">
    <location>
        <begin position="575"/>
        <end position="600"/>
    </location>
</feature>
<dbReference type="SUPFAM" id="SSF52540">
    <property type="entry name" value="P-loop containing nucleoside triphosphate hydrolases"/>
    <property type="match status" value="1"/>
</dbReference>
<protein>
    <submittedName>
        <fullName evidence="12">DEAD/DEAH box helicase</fullName>
    </submittedName>
</protein>
<dbReference type="InterPro" id="IPR014014">
    <property type="entry name" value="RNA_helicase_DEAD_Q_motif"/>
</dbReference>
<dbReference type="InterPro" id="IPR050079">
    <property type="entry name" value="DEAD_box_RNA_helicase"/>
</dbReference>
<keyword evidence="1 7" id="KW-0547">Nucleotide-binding</keyword>
<evidence type="ECO:0000256" key="4">
    <source>
        <dbReference type="ARBA" id="ARBA00022840"/>
    </source>
</evidence>
<dbReference type="PANTHER" id="PTHR47959:SF13">
    <property type="entry name" value="ATP-DEPENDENT RNA HELICASE RHLE"/>
    <property type="match status" value="1"/>
</dbReference>
<evidence type="ECO:0000259" key="11">
    <source>
        <dbReference type="PROSITE" id="PS51195"/>
    </source>
</evidence>
<dbReference type="InterPro" id="IPR044742">
    <property type="entry name" value="DEAD/DEAH_RhlB"/>
</dbReference>
<gene>
    <name evidence="12" type="ORF">C1I98_34415</name>
</gene>
<dbReference type="SMART" id="SM00490">
    <property type="entry name" value="HELICc"/>
    <property type="match status" value="1"/>
</dbReference>
<dbReference type="InterPro" id="IPR000629">
    <property type="entry name" value="RNA-helicase_DEAD-box_CS"/>
</dbReference>
<feature type="compositionally biased region" description="Basic and acidic residues" evidence="8">
    <location>
        <begin position="601"/>
        <end position="615"/>
    </location>
</feature>
<feature type="compositionally biased region" description="Low complexity" evidence="8">
    <location>
        <begin position="514"/>
        <end position="559"/>
    </location>
</feature>
<dbReference type="GO" id="GO:0003724">
    <property type="term" value="F:RNA helicase activity"/>
    <property type="evidence" value="ECO:0007669"/>
    <property type="project" value="InterPro"/>
</dbReference>
<feature type="short sequence motif" description="Q motif" evidence="6">
    <location>
        <begin position="14"/>
        <end position="42"/>
    </location>
</feature>
<dbReference type="PROSITE" id="PS51195">
    <property type="entry name" value="Q_MOTIF"/>
    <property type="match status" value="1"/>
</dbReference>
<feature type="domain" description="Helicase ATP-binding" evidence="9">
    <location>
        <begin position="45"/>
        <end position="218"/>
    </location>
</feature>
<dbReference type="Pfam" id="PF00271">
    <property type="entry name" value="Helicase_C"/>
    <property type="match status" value="1"/>
</dbReference>
<feature type="compositionally biased region" description="Low complexity" evidence="8">
    <location>
        <begin position="674"/>
        <end position="687"/>
    </location>
</feature>
<feature type="region of interest" description="Disordered" evidence="8">
    <location>
        <begin position="647"/>
        <end position="687"/>
    </location>
</feature>
<dbReference type="CDD" id="cd00268">
    <property type="entry name" value="DEADc"/>
    <property type="match status" value="1"/>
</dbReference>
<keyword evidence="13" id="KW-1185">Reference proteome</keyword>
<keyword evidence="2 7" id="KW-0378">Hydrolase</keyword>
<dbReference type="InterPro" id="IPR027417">
    <property type="entry name" value="P-loop_NTPase"/>
</dbReference>
<feature type="compositionally biased region" description="Basic residues" evidence="8">
    <location>
        <begin position="496"/>
        <end position="505"/>
    </location>
</feature>
<dbReference type="PROSITE" id="PS51192">
    <property type="entry name" value="HELICASE_ATP_BIND_1"/>
    <property type="match status" value="1"/>
</dbReference>
<feature type="compositionally biased region" description="Basic and acidic residues" evidence="8">
    <location>
        <begin position="437"/>
        <end position="495"/>
    </location>
</feature>
<dbReference type="PANTHER" id="PTHR47959">
    <property type="entry name" value="ATP-DEPENDENT RNA HELICASE RHLE-RELATED"/>
    <property type="match status" value="1"/>
</dbReference>
<dbReference type="GO" id="GO:0005524">
    <property type="term" value="F:ATP binding"/>
    <property type="evidence" value="ECO:0007669"/>
    <property type="project" value="UniProtKB-KW"/>
</dbReference>
<feature type="region of interest" description="Disordered" evidence="8">
    <location>
        <begin position="401"/>
        <end position="615"/>
    </location>
</feature>
<sequence>MAAFHGDLGRHTLTTFRDLGVIPEIADALETEGITTPFPVQEMALPLAASGQDVIGQARTGTGKTYAFGIPMLQRIGKPRKNRKKPRGLVVVPTRELALQVTEDLTAAAGKLGSRILSVYGGRAYEPQVEALRAGVDVIVGTPGRLLDLVKQKHLDIGQVTMLVLDEADRMLDLGFLPDIERIIKLLPDDRQTMLFSATMPGEIVTLSRRYLNRPTHVRAENKDIEPESPPQVTQHVWRVHRMDKIEIVGRLLQCDGRGLTMVFCETKRACDMVSEQLHERGFAAAAVHGDLGQGQREQALRAFRNGKVDVLVATDVAARGIDIDDVTHVVNYDCPQDDKAYVHRIGRTGRAGRTGVAVTFVEWEDLTRWKVINNTLGLDFAEPEETYSTSPHIYSVLGIPEGTKGILPRDKRSRAGLDAEEIEDLGETGRPRGRGGRRDNTRPRDRERDRDRDRGRDRDRDRGRDQERAQDRDQDQDRERDQVRDGDERRERPTRTRQRRRTRGGRAMEEAAAEPITTVAAEATKAAEATDAAEVAQAARATVATEAAEVAEIVPTVEPESTRTSGRDDAYDHDYDEDYDDQDSDDQDDFDDDYDDADADDHGDYGDFPVDRFHTQEVSGMEHANATRREAERIIPASPFTVIFRSPDLATDDDDIAPSAATERISQRRRRPAAGGRPRGNNARRN</sequence>
<name>A0A2W2FUU1_9ACTN</name>
<evidence type="ECO:0000256" key="8">
    <source>
        <dbReference type="SAM" id="MobiDB-lite"/>
    </source>
</evidence>
<evidence type="ECO:0000256" key="1">
    <source>
        <dbReference type="ARBA" id="ARBA00022741"/>
    </source>
</evidence>
<evidence type="ECO:0000256" key="7">
    <source>
        <dbReference type="RuleBase" id="RU000492"/>
    </source>
</evidence>
<feature type="domain" description="DEAD-box RNA helicase Q" evidence="11">
    <location>
        <begin position="14"/>
        <end position="42"/>
    </location>
</feature>
<dbReference type="Gene3D" id="3.40.50.300">
    <property type="entry name" value="P-loop containing nucleotide triphosphate hydrolases"/>
    <property type="match status" value="2"/>
</dbReference>
<dbReference type="AlphaFoldDB" id="A0A2W2FUU1"/>